<proteinExistence type="predicted"/>
<keyword evidence="2" id="KW-0812">Transmembrane</keyword>
<keyword evidence="2" id="KW-0472">Membrane</keyword>
<dbReference type="EMBL" id="CAJVPD010000249">
    <property type="protein sequence ID" value="CAG8397293.1"/>
    <property type="molecule type" value="Genomic_DNA"/>
</dbReference>
<name>A0A9W4JFZ3_9EURO</name>
<gene>
    <name evidence="4" type="ORF">PSALAMII_LOCUS7306</name>
</gene>
<feature type="transmembrane region" description="Helical" evidence="2">
    <location>
        <begin position="562"/>
        <end position="584"/>
    </location>
</feature>
<dbReference type="PANTHER" id="PTHR35395:SF1">
    <property type="entry name" value="DUF6536 DOMAIN-CONTAINING PROTEIN"/>
    <property type="match status" value="1"/>
</dbReference>
<feature type="compositionally biased region" description="Basic and acidic residues" evidence="1">
    <location>
        <begin position="245"/>
        <end position="256"/>
    </location>
</feature>
<sequence length="927" mass="102836">MMGLRHARVLEAHYDGMNLSTRVTNLYNFTKKNSEAVTLFTQYWLGGACGQTRLKAQRLVNLILDLCGRTGIWSLGVPSSCSCSCFSFFFLLVSGVWCLLDSFLGSSLEICHELMIFTAMAFNGCLFPQFPLLYRSYFSLNFYTPFVLSIILHCFYQYSGLVHLSVRVTRLRTRLPRLPRLPGIRYSTYCTTPIFLETELNGPSDQNERTNPLVSMSVPQNLFTGSDFISDSGDRNEQIDSSASRLEHASTRDRAARNGCQNGNSLPKRAHEAWKVTLASGALATTVILVGNIVFLVIICVKYPTRSPSVAVYRGNCATVGRLNTMADVVLNALSTVLLASSNFAMQCLNSPTRSEVDLAHAEKHWIRIGAPSIRNLRFISKRKASLWLLLGASSFPLHMIWNSIILCSDEVRRFLAVTVTESFNQGGYWSMPPVSRPLRYNESLLFSLYHDVIADLQRQAQQNQLGSIDSPSCLREMTSGVATFHGSTLLVVDASTYSPINTNSPTNSSVLTVYHLQPEKPTIHTEGLNWYPQYPDFGDPGGAPIISCQGRLISEVCTLDIVPAFLGVVIVCNALKLVSLLLIPYVMGKDPPLCTTGDFIQSFLQRPDIYTQDRCLATKRGFENRLPFRSNSWSYRPFDRDIWKARVAHWIEAVNLWHWVMHTSILVIFLTIIGVFASGGVPLRYQLNGPTDFVSVFWGENNIFPALLLANVPQVVISYFSLAVYNAITTMLAMSEWCEYSVASPTPAKGLRVSYPHPGTVQRKPYFLSIPLKLILPFIAAMTVIHWSTSQVLPISHTTHHSIGSDLKIVSALVKTNVFVASRWLIISMSIAAGVIVLVFSLAVFMTFPSGMPLAGCCTASIAAACQPMRRQGSDLATQREFAPGLEYQKLKWGVVVDPAEAHDGVGHATFTDGPAVPLEKGKVYR</sequence>
<feature type="transmembrane region" description="Helical" evidence="2">
    <location>
        <begin position="825"/>
        <end position="846"/>
    </location>
</feature>
<feature type="region of interest" description="Disordered" evidence="1">
    <location>
        <begin position="226"/>
        <end position="264"/>
    </location>
</feature>
<dbReference type="Pfam" id="PF20163">
    <property type="entry name" value="DUF6536"/>
    <property type="match status" value="1"/>
</dbReference>
<comment type="caution">
    <text evidence="4">The sequence shown here is derived from an EMBL/GenBank/DDBJ whole genome shotgun (WGS) entry which is preliminary data.</text>
</comment>
<feature type="transmembrane region" description="Helical" evidence="2">
    <location>
        <begin position="276"/>
        <end position="299"/>
    </location>
</feature>
<reference evidence="4" key="1">
    <citation type="submission" date="2021-07" db="EMBL/GenBank/DDBJ databases">
        <authorList>
            <person name="Branca A.L. A."/>
        </authorList>
    </citation>
    <scope>NUCLEOTIDE SEQUENCE</scope>
</reference>
<dbReference type="PANTHER" id="PTHR35395">
    <property type="entry name" value="DUF6536 DOMAIN-CONTAINING PROTEIN"/>
    <property type="match status" value="1"/>
</dbReference>
<evidence type="ECO:0000313" key="4">
    <source>
        <dbReference type="EMBL" id="CAG8397293.1"/>
    </source>
</evidence>
<evidence type="ECO:0000313" key="5">
    <source>
        <dbReference type="Proteomes" id="UP001152592"/>
    </source>
</evidence>
<feature type="transmembrane region" description="Helical" evidence="2">
    <location>
        <begin position="704"/>
        <end position="726"/>
    </location>
</feature>
<keyword evidence="2" id="KW-1133">Transmembrane helix</keyword>
<dbReference type="AlphaFoldDB" id="A0A9W4JFZ3"/>
<evidence type="ECO:0000259" key="3">
    <source>
        <dbReference type="Pfam" id="PF20163"/>
    </source>
</evidence>
<organism evidence="4 5">
    <name type="scientific">Penicillium salamii</name>
    <dbReference type="NCBI Taxonomy" id="1612424"/>
    <lineage>
        <taxon>Eukaryota</taxon>
        <taxon>Fungi</taxon>
        <taxon>Dikarya</taxon>
        <taxon>Ascomycota</taxon>
        <taxon>Pezizomycotina</taxon>
        <taxon>Eurotiomycetes</taxon>
        <taxon>Eurotiomycetidae</taxon>
        <taxon>Eurotiales</taxon>
        <taxon>Aspergillaceae</taxon>
        <taxon>Penicillium</taxon>
    </lineage>
</organism>
<feature type="transmembrane region" description="Helical" evidence="2">
    <location>
        <begin position="146"/>
        <end position="166"/>
    </location>
</feature>
<dbReference type="InterPro" id="IPR046623">
    <property type="entry name" value="DUF6536"/>
</dbReference>
<evidence type="ECO:0000256" key="1">
    <source>
        <dbReference type="SAM" id="MobiDB-lite"/>
    </source>
</evidence>
<protein>
    <recommendedName>
        <fullName evidence="3">DUF6536 domain-containing protein</fullName>
    </recommendedName>
</protein>
<accession>A0A9W4JFZ3</accession>
<dbReference type="Proteomes" id="UP001152592">
    <property type="component" value="Unassembled WGS sequence"/>
</dbReference>
<dbReference type="OrthoDB" id="10264376at2759"/>
<feature type="domain" description="DUF6536" evidence="3">
    <location>
        <begin position="274"/>
        <end position="425"/>
    </location>
</feature>
<evidence type="ECO:0000256" key="2">
    <source>
        <dbReference type="SAM" id="Phobius"/>
    </source>
</evidence>
<feature type="transmembrane region" description="Helical" evidence="2">
    <location>
        <begin position="666"/>
        <end position="684"/>
    </location>
</feature>